<dbReference type="InterPro" id="IPR008913">
    <property type="entry name" value="Znf_CHY"/>
</dbReference>
<dbReference type="EMBL" id="CAXDID020000434">
    <property type="protein sequence ID" value="CAL6091282.1"/>
    <property type="molecule type" value="Genomic_DNA"/>
</dbReference>
<dbReference type="Pfam" id="PF05495">
    <property type="entry name" value="zf-CHY"/>
    <property type="match status" value="1"/>
</dbReference>
<reference evidence="9 11" key="2">
    <citation type="submission" date="2024-07" db="EMBL/GenBank/DDBJ databases">
        <authorList>
            <person name="Akdeniz Z."/>
        </authorList>
    </citation>
    <scope>NUCLEOTIDE SEQUENCE [LARGE SCALE GENOMIC DNA]</scope>
</reference>
<feature type="domain" description="RING-type" evidence="5">
    <location>
        <begin position="183"/>
        <end position="220"/>
    </location>
</feature>
<dbReference type="PROSITE" id="PS51266">
    <property type="entry name" value="ZF_CHY"/>
    <property type="match status" value="1"/>
</dbReference>
<dbReference type="InterPro" id="IPR013083">
    <property type="entry name" value="Znf_RING/FYVE/PHD"/>
</dbReference>
<evidence type="ECO:0000256" key="1">
    <source>
        <dbReference type="ARBA" id="ARBA00022723"/>
    </source>
</evidence>
<dbReference type="SUPFAM" id="SSF161219">
    <property type="entry name" value="CHY zinc finger-like"/>
    <property type="match status" value="1"/>
</dbReference>
<protein>
    <submittedName>
        <fullName evidence="7">Zinc finger domain-containing protein</fullName>
    </submittedName>
    <submittedName>
        <fullName evidence="9">Zinc_finger domain-containing protein</fullName>
    </submittedName>
</protein>
<dbReference type="AlphaFoldDB" id="A0AA86QDG1"/>
<evidence type="ECO:0000259" key="6">
    <source>
        <dbReference type="PROSITE" id="PS51266"/>
    </source>
</evidence>
<dbReference type="GO" id="GO:0008270">
    <property type="term" value="F:zinc ion binding"/>
    <property type="evidence" value="ECO:0007669"/>
    <property type="project" value="UniProtKB-KW"/>
</dbReference>
<feature type="domain" description="CHY-type" evidence="6">
    <location>
        <begin position="91"/>
        <end position="159"/>
    </location>
</feature>
<sequence length="372" mass="42801">MKQQKPQLLKLQLYNYSKQLLRSEIYCPFSEHTRYLMRQQNVPIFPASVYNESLPTHEILANLQQQITDSKISPYWDFTLDAESLIYQRFVLAFGPSCAHYVSNVKFKCEECQIFFGCVHCHSDSFGFEMPHDFVFNNTVQCVCGHIQSDSDACVQCGADLRLYFFSKQQTKTFETPVSENTCCVCQGEFSDYFKEFTMSCGHQTHLHCFYNLKQNCPVCLNKIELLNESQKIVQYVYQKGAETIGAECGMCGIAFKCYKHKFGPYCSICNKQCGVAKISDVVEQQNEQMMQFGSNTEVIDKIRTREEFQGKTNEHITEELEEYLQIKEVPNDVAFGGINLAIYRNALELPFTEFKMLCAECIAEVRGLEGL</sequence>
<gene>
    <name evidence="7" type="ORF">HINF_LOCUS38664</name>
    <name evidence="9" type="ORF">HINF_LOCUS41429</name>
    <name evidence="8" type="ORF">HINF_LOCUS45970</name>
    <name evidence="10" type="ORF">HINF_LOCUS65712</name>
</gene>
<evidence type="ECO:0000256" key="2">
    <source>
        <dbReference type="ARBA" id="ARBA00022771"/>
    </source>
</evidence>
<dbReference type="PROSITE" id="PS50089">
    <property type="entry name" value="ZF_RING_2"/>
    <property type="match status" value="1"/>
</dbReference>
<evidence type="ECO:0000256" key="4">
    <source>
        <dbReference type="PROSITE-ProRule" id="PRU00601"/>
    </source>
</evidence>
<dbReference type="Proteomes" id="UP001642409">
    <property type="component" value="Unassembled WGS sequence"/>
</dbReference>
<organism evidence="7">
    <name type="scientific">Hexamita inflata</name>
    <dbReference type="NCBI Taxonomy" id="28002"/>
    <lineage>
        <taxon>Eukaryota</taxon>
        <taxon>Metamonada</taxon>
        <taxon>Diplomonadida</taxon>
        <taxon>Hexamitidae</taxon>
        <taxon>Hexamitinae</taxon>
        <taxon>Hexamita</taxon>
    </lineage>
</organism>
<keyword evidence="11" id="KW-1185">Reference proteome</keyword>
<evidence type="ECO:0000313" key="11">
    <source>
        <dbReference type="Proteomes" id="UP001642409"/>
    </source>
</evidence>
<reference evidence="7" key="1">
    <citation type="submission" date="2023-06" db="EMBL/GenBank/DDBJ databases">
        <authorList>
            <person name="Kurt Z."/>
        </authorList>
    </citation>
    <scope>NUCLEOTIDE SEQUENCE</scope>
</reference>
<accession>A0AA86QDG1</accession>
<dbReference type="Gene3D" id="3.30.40.10">
    <property type="entry name" value="Zinc/RING finger domain, C3HC4 (zinc finger)"/>
    <property type="match status" value="1"/>
</dbReference>
<evidence type="ECO:0000313" key="9">
    <source>
        <dbReference type="EMBL" id="CAL6045841.1"/>
    </source>
</evidence>
<dbReference type="SUPFAM" id="SSF57850">
    <property type="entry name" value="RING/U-box"/>
    <property type="match status" value="1"/>
</dbReference>
<dbReference type="EMBL" id="CATOUU010000820">
    <property type="protein sequence ID" value="CAI9951019.1"/>
    <property type="molecule type" value="Genomic_DNA"/>
</dbReference>
<proteinExistence type="predicted"/>
<comment type="caution">
    <text evidence="7">The sequence shown here is derived from an EMBL/GenBank/DDBJ whole genome shotgun (WGS) entry which is preliminary data.</text>
</comment>
<evidence type="ECO:0000259" key="5">
    <source>
        <dbReference type="PROSITE" id="PS50089"/>
    </source>
</evidence>
<dbReference type="EMBL" id="CATOUU010000905">
    <property type="protein sequence ID" value="CAI9958325.1"/>
    <property type="molecule type" value="Genomic_DNA"/>
</dbReference>
<evidence type="ECO:0000313" key="7">
    <source>
        <dbReference type="EMBL" id="CAI9951019.1"/>
    </source>
</evidence>
<evidence type="ECO:0000256" key="3">
    <source>
        <dbReference type="ARBA" id="ARBA00022833"/>
    </source>
</evidence>
<evidence type="ECO:0000313" key="8">
    <source>
        <dbReference type="EMBL" id="CAI9958325.1"/>
    </source>
</evidence>
<dbReference type="InterPro" id="IPR037274">
    <property type="entry name" value="Znf_CHY_sf"/>
</dbReference>
<keyword evidence="2 4" id="KW-0863">Zinc-finger</keyword>
<keyword evidence="1" id="KW-0479">Metal-binding</keyword>
<evidence type="ECO:0000313" key="10">
    <source>
        <dbReference type="EMBL" id="CAL6091282.1"/>
    </source>
</evidence>
<name>A0AA86QDG1_9EUKA</name>
<keyword evidence="3" id="KW-0862">Zinc</keyword>
<dbReference type="EMBL" id="CAXDID020000166">
    <property type="protein sequence ID" value="CAL6045841.1"/>
    <property type="molecule type" value="Genomic_DNA"/>
</dbReference>
<dbReference type="InterPro" id="IPR001841">
    <property type="entry name" value="Znf_RING"/>
</dbReference>